<organism evidence="2 3">
    <name type="scientific">Williamsia maris</name>
    <dbReference type="NCBI Taxonomy" id="72806"/>
    <lineage>
        <taxon>Bacteria</taxon>
        <taxon>Bacillati</taxon>
        <taxon>Actinomycetota</taxon>
        <taxon>Actinomycetes</taxon>
        <taxon>Mycobacteriales</taxon>
        <taxon>Nocardiaceae</taxon>
        <taxon>Williamsia</taxon>
    </lineage>
</organism>
<evidence type="ECO:0000313" key="2">
    <source>
        <dbReference type="EMBL" id="MCP2178003.1"/>
    </source>
</evidence>
<evidence type="ECO:0000259" key="1">
    <source>
        <dbReference type="PROSITE" id="PS50943"/>
    </source>
</evidence>
<dbReference type="Gene3D" id="1.10.260.40">
    <property type="entry name" value="lambda repressor-like DNA-binding domains"/>
    <property type="match status" value="1"/>
</dbReference>
<dbReference type="RefSeq" id="WP_253662968.1">
    <property type="nucleotide sequence ID" value="NZ_BAAAJQ010000003.1"/>
</dbReference>
<accession>A0ABT1HJA1</accession>
<proteinExistence type="predicted"/>
<dbReference type="InterPro" id="IPR010982">
    <property type="entry name" value="Lambda_DNA-bd_dom_sf"/>
</dbReference>
<dbReference type="CDD" id="cd00093">
    <property type="entry name" value="HTH_XRE"/>
    <property type="match status" value="1"/>
</dbReference>
<dbReference type="SUPFAM" id="SSF47413">
    <property type="entry name" value="lambda repressor-like DNA-binding domains"/>
    <property type="match status" value="1"/>
</dbReference>
<dbReference type="InterPro" id="IPR001387">
    <property type="entry name" value="Cro/C1-type_HTH"/>
</dbReference>
<dbReference type="Proteomes" id="UP001206895">
    <property type="component" value="Unassembled WGS sequence"/>
</dbReference>
<dbReference type="PANTHER" id="PTHR35010">
    <property type="entry name" value="BLL4672 PROTEIN-RELATED"/>
    <property type="match status" value="1"/>
</dbReference>
<evidence type="ECO:0000313" key="3">
    <source>
        <dbReference type="Proteomes" id="UP001206895"/>
    </source>
</evidence>
<dbReference type="SMART" id="SM00530">
    <property type="entry name" value="HTH_XRE"/>
    <property type="match status" value="1"/>
</dbReference>
<dbReference type="InterPro" id="IPR041413">
    <property type="entry name" value="MLTR_LBD"/>
</dbReference>
<dbReference type="Pfam" id="PF17765">
    <property type="entry name" value="MLTR_LBD"/>
    <property type="match status" value="1"/>
</dbReference>
<dbReference type="EMBL" id="JAMTCJ010000004">
    <property type="protein sequence ID" value="MCP2178003.1"/>
    <property type="molecule type" value="Genomic_DNA"/>
</dbReference>
<dbReference type="PROSITE" id="PS50943">
    <property type="entry name" value="HTH_CROC1"/>
    <property type="match status" value="1"/>
</dbReference>
<keyword evidence="3" id="KW-1185">Reference proteome</keyword>
<dbReference type="Gene3D" id="3.30.450.180">
    <property type="match status" value="1"/>
</dbReference>
<dbReference type="Pfam" id="PF13560">
    <property type="entry name" value="HTH_31"/>
    <property type="match status" value="1"/>
</dbReference>
<reference evidence="2 3" key="1">
    <citation type="submission" date="2022-06" db="EMBL/GenBank/DDBJ databases">
        <title>Genomic Encyclopedia of Archaeal and Bacterial Type Strains, Phase II (KMG-II): from individual species to whole genera.</title>
        <authorList>
            <person name="Goeker M."/>
        </authorList>
    </citation>
    <scope>NUCLEOTIDE SEQUENCE [LARGE SCALE GENOMIC DNA]</scope>
    <source>
        <strain evidence="2 3">DSM 44693</strain>
    </source>
</reference>
<feature type="domain" description="HTH cro/C1-type" evidence="1">
    <location>
        <begin position="34"/>
        <end position="81"/>
    </location>
</feature>
<dbReference type="PANTHER" id="PTHR35010:SF2">
    <property type="entry name" value="BLL4672 PROTEIN"/>
    <property type="match status" value="1"/>
</dbReference>
<gene>
    <name evidence="2" type="ORF">LX13_003844</name>
</gene>
<comment type="caution">
    <text evidence="2">The sequence shown here is derived from an EMBL/GenBank/DDBJ whole genome shotgun (WGS) entry which is preliminary data.</text>
</comment>
<protein>
    <submittedName>
        <fullName evidence="2">Helix-turn-helix domain-containing protein</fullName>
    </submittedName>
</protein>
<name>A0ABT1HJA1_9NOCA</name>
<sequence length="275" mass="30419">MTSHPLAEYLRARRAATSPTDVGLRDSGGRRVPGLRREEVAMLADMSVDYYTRLEQGRERSPSPQMIDALSRALHLDHDGREHLHRLAGLGPRPSAAGSERVDPELRRLLDAWPDNPAIVLGCAYDVLAGNHLGEELFSHFPVTRNLAELVFLDPAARSFYADWQTAAENTVAGFRLLEAQAPDHPRIREVREGLHARSSDFVEIYAQNRAAGKRIETKRLIHPEVGPLTLTMLGFDVRSAPGQQLIVYHAQAGTADADAISLLRTRALMRAGTN</sequence>